<accession>A0A024GWZ9</accession>
<dbReference type="EMBL" id="CAQI01000025">
    <property type="protein sequence ID" value="CCQ44162.1"/>
    <property type="molecule type" value="Genomic_DNA"/>
</dbReference>
<sequence length="47" mass="5270">MFRRRFTLSPEKATDSGIPVTRVNFATFTAPFSPNTPFGLARKIDLP</sequence>
<comment type="caution">
    <text evidence="1">The sequence shown here is derived from an EMBL/GenBank/DDBJ whole genome shotgun (WGS) entry which is preliminary data.</text>
</comment>
<organism evidence="1 2">
    <name type="scientific">Pseudarthrobacter siccitolerans</name>
    <dbReference type="NCBI Taxonomy" id="861266"/>
    <lineage>
        <taxon>Bacteria</taxon>
        <taxon>Bacillati</taxon>
        <taxon>Actinomycetota</taxon>
        <taxon>Actinomycetes</taxon>
        <taxon>Micrococcales</taxon>
        <taxon>Micrococcaceae</taxon>
        <taxon>Pseudarthrobacter</taxon>
    </lineage>
</organism>
<reference evidence="2" key="1">
    <citation type="journal article" date="2014" name="Genome Announc.">
        <title>Genome Sequence of Arthrobacter siccitolerans 4J27, a Xeroprotectant-Producing Desiccation-Tolerant Microorganism.</title>
        <authorList>
            <person name="Manzanera M."/>
            <person name="Santa-Cruz-Calvo L."/>
            <person name="Vilchez J.I."/>
            <person name="Garcia-Fontana C."/>
            <person name="Silva-Castro G.A."/>
            <person name="Calvo C."/>
            <person name="Gonzalez-Lopez J."/>
        </authorList>
    </citation>
    <scope>NUCLEOTIDE SEQUENCE [LARGE SCALE GENOMIC DNA]</scope>
    <source>
        <strain evidence="2">4J27</strain>
    </source>
</reference>
<protein>
    <submittedName>
        <fullName evidence="1">Uncharacterized protein</fullName>
    </submittedName>
</protein>
<gene>
    <name evidence="1" type="ORF">ARTSIC4J27_86</name>
</gene>
<name>A0A024GWZ9_9MICC</name>
<evidence type="ECO:0000313" key="1">
    <source>
        <dbReference type="EMBL" id="CCQ44162.1"/>
    </source>
</evidence>
<proteinExistence type="predicted"/>
<dbReference type="AlphaFoldDB" id="A0A024GWZ9"/>
<keyword evidence="2" id="KW-1185">Reference proteome</keyword>
<dbReference type="Proteomes" id="UP000035722">
    <property type="component" value="Unassembled WGS sequence"/>
</dbReference>
<evidence type="ECO:0000313" key="2">
    <source>
        <dbReference type="Proteomes" id="UP000035722"/>
    </source>
</evidence>